<dbReference type="EMBL" id="CP093360">
    <property type="protein sequence ID" value="UQS86009.1"/>
    <property type="molecule type" value="Genomic_DNA"/>
</dbReference>
<gene>
    <name evidence="3" type="ORF">MOO44_01435</name>
</gene>
<dbReference type="FunFam" id="3.40.50.880:FF:000003">
    <property type="entry name" value="Anthranilate synthase component II"/>
    <property type="match status" value="1"/>
</dbReference>
<dbReference type="GO" id="GO:0004049">
    <property type="term" value="F:anthranilate synthase activity"/>
    <property type="evidence" value="ECO:0007669"/>
    <property type="project" value="TreeGrafter"/>
</dbReference>
<accession>A0A976X4R4</accession>
<evidence type="ECO:0000256" key="1">
    <source>
        <dbReference type="ARBA" id="ARBA00022962"/>
    </source>
</evidence>
<geneLocation type="plasmid" evidence="3 4">
    <name>p1unnamed</name>
</geneLocation>
<dbReference type="PRINTS" id="PR00099">
    <property type="entry name" value="CPSGATASE"/>
</dbReference>
<dbReference type="InterPro" id="IPR029062">
    <property type="entry name" value="Class_I_gatase-like"/>
</dbReference>
<dbReference type="PANTHER" id="PTHR43418:SF4">
    <property type="entry name" value="MULTIFUNCTIONAL TRYPTOPHAN BIOSYNTHESIS PROTEIN"/>
    <property type="match status" value="1"/>
</dbReference>
<dbReference type="GO" id="GO:0000162">
    <property type="term" value="P:L-tryptophan biosynthetic process"/>
    <property type="evidence" value="ECO:0007669"/>
    <property type="project" value="TreeGrafter"/>
</dbReference>
<sequence length="201" mass="21733">MILLIDNYDSFTYNLFQEIGNLTDQPIEVVKNDQVSVSDLNRPGLTGLVLSPGPGRPEDAGNMNAVLKAAIGKVPVLGVCLGHQAIGEVYGAQVIKAPRLMHGKTDTMIKVADSQLFDGCPDHFTIGRYHSLVIDPKTIPTELTVTGMAADGTVQAVADPKNEVFGVEYHPESIMTDQTVAKRIFNNFLALTVAKQTELIK</sequence>
<dbReference type="GO" id="GO:0005829">
    <property type="term" value="C:cytosol"/>
    <property type="evidence" value="ECO:0007669"/>
    <property type="project" value="TreeGrafter"/>
</dbReference>
<dbReference type="AlphaFoldDB" id="A0A976X4R4"/>
<proteinExistence type="predicted"/>
<dbReference type="PRINTS" id="PR00097">
    <property type="entry name" value="ANTSNTHASEII"/>
</dbReference>
<dbReference type="Proteomes" id="UP000831181">
    <property type="component" value="Plasmid p1unnamed"/>
</dbReference>
<dbReference type="InterPro" id="IPR017926">
    <property type="entry name" value="GATASE"/>
</dbReference>
<dbReference type="InterPro" id="IPR006221">
    <property type="entry name" value="TrpG/PapA_dom"/>
</dbReference>
<evidence type="ECO:0000313" key="3">
    <source>
        <dbReference type="EMBL" id="UQS86009.1"/>
    </source>
</evidence>
<keyword evidence="4" id="KW-1185">Reference proteome</keyword>
<protein>
    <submittedName>
        <fullName evidence="3">Aminodeoxychorismate/anthranilate synthase component II</fullName>
    </submittedName>
</protein>
<dbReference type="PROSITE" id="PS51273">
    <property type="entry name" value="GATASE_TYPE_1"/>
    <property type="match status" value="1"/>
</dbReference>
<organism evidence="3 4">
    <name type="scientific">Nicoliella spurrieriana</name>
    <dbReference type="NCBI Taxonomy" id="2925830"/>
    <lineage>
        <taxon>Bacteria</taxon>
        <taxon>Bacillati</taxon>
        <taxon>Bacillota</taxon>
        <taxon>Bacilli</taxon>
        <taxon>Lactobacillales</taxon>
        <taxon>Lactobacillaceae</taxon>
        <taxon>Nicoliella</taxon>
    </lineage>
</organism>
<dbReference type="InterPro" id="IPR050472">
    <property type="entry name" value="Anth_synth/Amidotransfase"/>
</dbReference>
<dbReference type="PANTHER" id="PTHR43418">
    <property type="entry name" value="MULTIFUNCTIONAL TRYPTOPHAN BIOSYNTHESIS PROTEIN-RELATED"/>
    <property type="match status" value="1"/>
</dbReference>
<evidence type="ECO:0000313" key="4">
    <source>
        <dbReference type="Proteomes" id="UP000831181"/>
    </source>
</evidence>
<dbReference type="RefSeq" id="WP_260115817.1">
    <property type="nucleotide sequence ID" value="NZ_CP093360.1"/>
</dbReference>
<dbReference type="NCBIfam" id="TIGR00566">
    <property type="entry name" value="trpG_papA"/>
    <property type="match status" value="1"/>
</dbReference>
<name>A0A976X4R4_9LACO</name>
<dbReference type="PRINTS" id="PR00096">
    <property type="entry name" value="GATASE"/>
</dbReference>
<dbReference type="Gene3D" id="3.40.50.880">
    <property type="match status" value="1"/>
</dbReference>
<dbReference type="SUPFAM" id="SSF52317">
    <property type="entry name" value="Class I glutamine amidotransferase-like"/>
    <property type="match status" value="1"/>
</dbReference>
<keyword evidence="3" id="KW-0614">Plasmid</keyword>
<dbReference type="KEGG" id="lbe:MOO44_01435"/>
<reference evidence="3" key="1">
    <citation type="journal article" date="2022" name="Int. J. Syst. Evol. Microbiol.">
        <title>Apilactobacillus apisilvae sp. nov., Nicolia spurrieriana gen. nov. sp. nov., Bombilactobacillus folatiphilus sp. nov. and Bombilactobacillus thymidiniphilus sp. nov., four new lactic acid bacterial isolates from stingless bees Tetragonula carbonaria and Austroplebeia australis.</title>
        <authorList>
            <person name="Oliphant S.A."/>
            <person name="Watson-Haigh N.S."/>
            <person name="Sumby K.M."/>
            <person name="Gardner J."/>
            <person name="Groom S."/>
            <person name="Jiranek V."/>
        </authorList>
    </citation>
    <scope>NUCLEOTIDE SEQUENCE</scope>
    <source>
        <strain evidence="3">SGEP1_A5</strain>
    </source>
</reference>
<feature type="domain" description="Glutamine amidotransferase" evidence="2">
    <location>
        <begin position="3"/>
        <end position="188"/>
    </location>
</feature>
<dbReference type="Pfam" id="PF00117">
    <property type="entry name" value="GATase"/>
    <property type="match status" value="1"/>
</dbReference>
<keyword evidence="1" id="KW-0315">Glutamine amidotransferase</keyword>
<dbReference type="CDD" id="cd01743">
    <property type="entry name" value="GATase1_Anthranilate_Synthase"/>
    <property type="match status" value="1"/>
</dbReference>
<evidence type="ECO:0000259" key="2">
    <source>
        <dbReference type="Pfam" id="PF00117"/>
    </source>
</evidence>